<gene>
    <name evidence="5" type="ORF">KFE25_005910</name>
</gene>
<name>A0A8J5XWX0_DIALT</name>
<organism evidence="5 6">
    <name type="scientific">Diacronema lutheri</name>
    <name type="common">Unicellular marine alga</name>
    <name type="synonym">Monochrysis lutheri</name>
    <dbReference type="NCBI Taxonomy" id="2081491"/>
    <lineage>
        <taxon>Eukaryota</taxon>
        <taxon>Haptista</taxon>
        <taxon>Haptophyta</taxon>
        <taxon>Pavlovophyceae</taxon>
        <taxon>Pavlovales</taxon>
        <taxon>Pavlovaceae</taxon>
        <taxon>Diacronema</taxon>
    </lineage>
</organism>
<evidence type="ECO:0000256" key="2">
    <source>
        <dbReference type="ARBA" id="ARBA00010742"/>
    </source>
</evidence>
<dbReference type="OrthoDB" id="1363at2759"/>
<evidence type="ECO:0000313" key="6">
    <source>
        <dbReference type="Proteomes" id="UP000751190"/>
    </source>
</evidence>
<dbReference type="CDD" id="cd13637">
    <property type="entry name" value="PBP2_Ca3427_like"/>
    <property type="match status" value="1"/>
</dbReference>
<feature type="domain" description="Ca3427-like PBP 2" evidence="4">
    <location>
        <begin position="136"/>
        <end position="211"/>
    </location>
</feature>
<keyword evidence="3" id="KW-0732">Signal</keyword>
<dbReference type="Pfam" id="PF22384">
    <property type="entry name" value="PBP2_Ca3427_like"/>
    <property type="match status" value="1"/>
</dbReference>
<dbReference type="PANTHER" id="PTHR30024">
    <property type="entry name" value="ALIPHATIC SULFONATES-BINDING PROTEIN-RELATED"/>
    <property type="match status" value="1"/>
</dbReference>
<dbReference type="AlphaFoldDB" id="A0A8J5XWX0"/>
<protein>
    <recommendedName>
        <fullName evidence="4">Ca3427-like PBP 2 domain-containing protein</fullName>
    </recommendedName>
</protein>
<comment type="subcellular location">
    <subcellularLocation>
        <location evidence="1">Periplasm</location>
    </subcellularLocation>
</comment>
<dbReference type="SUPFAM" id="SSF53850">
    <property type="entry name" value="Periplasmic binding protein-like II"/>
    <property type="match status" value="1"/>
</dbReference>
<sequence length="319" mass="34199">MADLVALSHAALAGMAAAVWLLRRVRRGARAPLAAPVTLRVGGVPEHFNLPWKDAIEPLARLGVRVEWSDQPNGTGAMTKGLREGALDVAIVLTEGIVADLAKGNPSLLVAQYVQSPLRWGVHVAYGSRFNSIGELRGRRFGISRPGSGSHLMAYVLAKQHGWDLAALKFVVVGGLEQARGAFAASQIDAYMWEEFTTKPLVHSGEWRCVGVCTTPWPCFAVAATKAVLAEHADAVGLALDAVRSAAARFKARPDESVRRVSEVYGITPDDARAWFAITEWSRGAGMDEQMLQGVAHTLRGVGVLTEDVDVSAMTFALP</sequence>
<dbReference type="InterPro" id="IPR054364">
    <property type="entry name" value="Ca3427-like_PBP2"/>
</dbReference>
<comment type="similarity">
    <text evidence="2">Belongs to the bacterial solute-binding protein SsuA/TauA family.</text>
</comment>
<dbReference type="Proteomes" id="UP000751190">
    <property type="component" value="Unassembled WGS sequence"/>
</dbReference>
<evidence type="ECO:0000256" key="3">
    <source>
        <dbReference type="ARBA" id="ARBA00022729"/>
    </source>
</evidence>
<dbReference type="EMBL" id="JAGTXO010000002">
    <property type="protein sequence ID" value="KAG8469455.1"/>
    <property type="molecule type" value="Genomic_DNA"/>
</dbReference>
<dbReference type="OMA" id="WGRANIE"/>
<proteinExistence type="inferred from homology"/>
<evidence type="ECO:0000259" key="4">
    <source>
        <dbReference type="Pfam" id="PF22384"/>
    </source>
</evidence>
<keyword evidence="6" id="KW-1185">Reference proteome</keyword>
<reference evidence="5" key="1">
    <citation type="submission" date="2021-05" db="EMBL/GenBank/DDBJ databases">
        <title>The genome of the haptophyte Pavlova lutheri (Diacronema luteri, Pavlovales) - a model for lipid biosynthesis in eukaryotic algae.</title>
        <authorList>
            <person name="Hulatt C.J."/>
            <person name="Posewitz M.C."/>
        </authorList>
    </citation>
    <scope>NUCLEOTIDE SEQUENCE</scope>
    <source>
        <strain evidence="5">NIVA-4/92</strain>
    </source>
</reference>
<evidence type="ECO:0000256" key="1">
    <source>
        <dbReference type="ARBA" id="ARBA00004418"/>
    </source>
</evidence>
<evidence type="ECO:0000313" key="5">
    <source>
        <dbReference type="EMBL" id="KAG8469455.1"/>
    </source>
</evidence>
<accession>A0A8J5XWX0</accession>
<dbReference type="Gene3D" id="3.40.190.10">
    <property type="entry name" value="Periplasmic binding protein-like II"/>
    <property type="match status" value="2"/>
</dbReference>
<dbReference type="PANTHER" id="PTHR30024:SF47">
    <property type="entry name" value="TAURINE-BINDING PERIPLASMIC PROTEIN"/>
    <property type="match status" value="1"/>
</dbReference>
<comment type="caution">
    <text evidence="5">The sequence shown here is derived from an EMBL/GenBank/DDBJ whole genome shotgun (WGS) entry which is preliminary data.</text>
</comment>